<reference evidence="1 2" key="1">
    <citation type="journal article" date="2018" name="Aquat. Microb. Ecol.">
        <title>Gammaproteobacterial methanotrophs dominate.</title>
        <authorList>
            <person name="Rissanen A.J."/>
            <person name="Saarenheimo J."/>
            <person name="Tiirola M."/>
            <person name="Peura S."/>
            <person name="Aalto S.L."/>
            <person name="Karvinen A."/>
            <person name="Nykanen H."/>
        </authorList>
    </citation>
    <scope>NUCLEOTIDE SEQUENCE [LARGE SCALE GENOMIC DNA]</scope>
    <source>
        <strain evidence="1">AMbin10</strain>
    </source>
</reference>
<accession>A0A2W4QTH3</accession>
<evidence type="ECO:0000313" key="2">
    <source>
        <dbReference type="Proteomes" id="UP000249396"/>
    </source>
</evidence>
<evidence type="ECO:0000313" key="1">
    <source>
        <dbReference type="EMBL" id="PZN75381.1"/>
    </source>
</evidence>
<dbReference type="AlphaFoldDB" id="A0A2W4QTH3"/>
<dbReference type="Proteomes" id="UP000249396">
    <property type="component" value="Unassembled WGS sequence"/>
</dbReference>
<protein>
    <submittedName>
        <fullName evidence="1">Uncharacterized protein</fullName>
    </submittedName>
</protein>
<dbReference type="EMBL" id="QJPH01000387">
    <property type="protein sequence ID" value="PZN75381.1"/>
    <property type="molecule type" value="Genomic_DNA"/>
</dbReference>
<proteinExistence type="predicted"/>
<sequence>MESVELGDDTIYVYDSELLESLKLKHPNLDVRAPDGTEPPLVVQKVFSIQQISLPYRRDSKHPIEPKLIFEVGLVRLSYENLATACGVSTAISHASGINGFEDIVYKRLEVGTIVGSYQSGEFSGNLTGNYVTPTIGATLDELGVPPEWADQKTHFALFEVIEEHFVLDTIAAPFLGTGGGAKQFFLTEIEHRAYYKPAHFGQIAKLKR</sequence>
<organism evidence="1 2">
    <name type="scientific">Candidatus Methylumidiphilus alinenensis</name>
    <dbReference type="NCBI Taxonomy" id="2202197"/>
    <lineage>
        <taxon>Bacteria</taxon>
        <taxon>Pseudomonadati</taxon>
        <taxon>Pseudomonadota</taxon>
        <taxon>Gammaproteobacteria</taxon>
        <taxon>Methylococcales</taxon>
        <taxon>Candidatus Methylumidiphilus</taxon>
    </lineage>
</organism>
<gene>
    <name evidence="1" type="ORF">DM484_18990</name>
</gene>
<name>A0A2W4QTH3_9GAMM</name>
<comment type="caution">
    <text evidence="1">The sequence shown here is derived from an EMBL/GenBank/DDBJ whole genome shotgun (WGS) entry which is preliminary data.</text>
</comment>